<evidence type="ECO:0000256" key="1">
    <source>
        <dbReference type="SAM" id="Coils"/>
    </source>
</evidence>
<dbReference type="AlphaFoldDB" id="A0A2W5U4R0"/>
<keyword evidence="2" id="KW-0812">Transmembrane</keyword>
<gene>
    <name evidence="4" type="ORF">DI542_03630</name>
</gene>
<keyword evidence="3" id="KW-0732">Signal</keyword>
<accession>A0A2W5U4R0</accession>
<protein>
    <recommendedName>
        <fullName evidence="6">CSLREA domain-containing protein</fullName>
    </recommendedName>
</protein>
<dbReference type="InterPro" id="IPR011050">
    <property type="entry name" value="Pectin_lyase_fold/virulence"/>
</dbReference>
<dbReference type="Proteomes" id="UP000249282">
    <property type="component" value="Unassembled WGS sequence"/>
</dbReference>
<reference evidence="4 5" key="1">
    <citation type="submission" date="2017-11" db="EMBL/GenBank/DDBJ databases">
        <title>Infants hospitalized years apart are colonized by the same room-sourced microbial strains.</title>
        <authorList>
            <person name="Brooks B."/>
            <person name="Olm M.R."/>
            <person name="Firek B.A."/>
            <person name="Baker R."/>
            <person name="Thomas B.C."/>
            <person name="Morowitz M.J."/>
            <person name="Banfield J.F."/>
        </authorList>
    </citation>
    <scope>NUCLEOTIDE SEQUENCE [LARGE SCALE GENOMIC DNA]</scope>
    <source>
        <strain evidence="4">S2_003_000_R3_20</strain>
    </source>
</reference>
<dbReference type="EMBL" id="QFQJ01000010">
    <property type="protein sequence ID" value="PZQ92990.1"/>
    <property type="molecule type" value="Genomic_DNA"/>
</dbReference>
<sequence>MKHFKKGLLGVMVVAAMTLMAAEDRTILVNTFDDEDNVNMNQCSLREAIKTASLNKAYGGCSAGNTGSGQTDYIQLEAGTYKLSKEIVPESKVVVFGKSPYLDREKNPITFKYPALGELTSRIDGGGKSRLFNTITKTSLTLENVILENGYSVDEGGALLVGGALTLNNAQILNSKSDKKGGALYLVGPGEHQVTVNNSVLQGNQATVGSVLAMQCYAGLLDVKTNIEFGANSIISNGQISNLNTFDFCGNPKVAMANNTIAKNTVNSTNGSIIYAVNTRDHNLSLESNFLLSNNTIVENSAASVLDYDDFGTKSLYYNVLAYNGNTSCRYVGSQTLSDKYDAGVTAGYNAFDTVNSQCELAASARILDGTTDTNIDVKNVAIGSLLSSLTSPSKYNLFRPMYFPKVNSGGVDLLDTNSKLSCNDSDQRGLDRIVDGTLMLAPAEANSCDIGSVELRRLAAADIADLKNTSQAERLQVYENTIKELEELIANKNTNPDFLIEFNEELKRYKELLAATKLHQKYRAIYVDPFQFVLQDEAVVNTADGTSALKEMNTENYTITETQVLGIGVLSAKDGVLDTSKLRADPTLRCEWKDDLKQIMIYRTDGKPTTSTEYVYCQYSVKSKATQAISSGILKAEFSNIQPIAKTDEYTLNYGGTLKLNVNPLANDSDDGDGPISTVAAEHQRPAFHRDANGKDLAIRIVRQDAGINIKPERTGSCPGEYEKYVCYGGNIEVEVRNNFSPFPYEIEYVIYDAEAEESKSAMMYFTNTAKNTNTEASGGGGGSISGLGVLGLLSLAWFRQRRKI</sequence>
<comment type="caution">
    <text evidence="4">The sequence shown here is derived from an EMBL/GenBank/DDBJ whole genome shotgun (WGS) entry which is preliminary data.</text>
</comment>
<feature type="chain" id="PRO_5016087508" description="CSLREA domain-containing protein" evidence="3">
    <location>
        <begin position="22"/>
        <end position="806"/>
    </location>
</feature>
<feature type="coiled-coil region" evidence="1">
    <location>
        <begin position="469"/>
        <end position="496"/>
    </location>
</feature>
<feature type="transmembrane region" description="Helical" evidence="2">
    <location>
        <begin position="780"/>
        <end position="800"/>
    </location>
</feature>
<name>A0A2W5U4R0_ACIJO</name>
<organism evidence="4 5">
    <name type="scientific">Acinetobacter johnsonii</name>
    <dbReference type="NCBI Taxonomy" id="40214"/>
    <lineage>
        <taxon>Bacteria</taxon>
        <taxon>Pseudomonadati</taxon>
        <taxon>Pseudomonadota</taxon>
        <taxon>Gammaproteobacteria</taxon>
        <taxon>Moraxellales</taxon>
        <taxon>Moraxellaceae</taxon>
        <taxon>Acinetobacter</taxon>
    </lineage>
</organism>
<evidence type="ECO:0000313" key="5">
    <source>
        <dbReference type="Proteomes" id="UP000249282"/>
    </source>
</evidence>
<feature type="signal peptide" evidence="3">
    <location>
        <begin position="1"/>
        <end position="21"/>
    </location>
</feature>
<evidence type="ECO:0000256" key="3">
    <source>
        <dbReference type="SAM" id="SignalP"/>
    </source>
</evidence>
<evidence type="ECO:0008006" key="6">
    <source>
        <dbReference type="Google" id="ProtNLM"/>
    </source>
</evidence>
<evidence type="ECO:0000313" key="4">
    <source>
        <dbReference type="EMBL" id="PZQ92990.1"/>
    </source>
</evidence>
<keyword evidence="2" id="KW-0472">Membrane</keyword>
<keyword evidence="1" id="KW-0175">Coiled coil</keyword>
<proteinExistence type="predicted"/>
<dbReference type="SUPFAM" id="SSF51126">
    <property type="entry name" value="Pectin lyase-like"/>
    <property type="match status" value="1"/>
</dbReference>
<dbReference type="InterPro" id="IPR026457">
    <property type="entry name" value="CSLREA_Nterm"/>
</dbReference>
<evidence type="ECO:0000256" key="2">
    <source>
        <dbReference type="SAM" id="Phobius"/>
    </source>
</evidence>
<dbReference type="NCBIfam" id="TIGR04214">
    <property type="entry name" value="CSLREA_Nterm"/>
    <property type="match status" value="1"/>
</dbReference>
<keyword evidence="2" id="KW-1133">Transmembrane helix</keyword>